<evidence type="ECO:0000256" key="5">
    <source>
        <dbReference type="ARBA" id="ARBA00022833"/>
    </source>
</evidence>
<feature type="binding site" evidence="9">
    <location>
        <position position="141"/>
    </location>
    <ligand>
        <name>Zn(2+)</name>
        <dbReference type="ChEBI" id="CHEBI:29105"/>
        <note>catalytic</note>
    </ligand>
</feature>
<dbReference type="AlphaFoldDB" id="A0A7C4EJC9"/>
<feature type="binding site" evidence="9">
    <location>
        <position position="233"/>
    </location>
    <ligand>
        <name>Zn(2+)</name>
        <dbReference type="ChEBI" id="CHEBI:29105"/>
        <note>catalytic</note>
    </ligand>
</feature>
<evidence type="ECO:0000256" key="7">
    <source>
        <dbReference type="ARBA" id="ARBA00023049"/>
    </source>
</evidence>
<keyword evidence="4 9" id="KW-0378">Hydrolase</keyword>
<comment type="cofactor">
    <cofactor evidence="9">
        <name>Zn(2+)</name>
        <dbReference type="ChEBI" id="CHEBI:29105"/>
    </cofactor>
    <text evidence="9">Binds 1 zinc ion per subunit.</text>
</comment>
<dbReference type="Pfam" id="PF01427">
    <property type="entry name" value="Peptidase_M15"/>
    <property type="match status" value="2"/>
</dbReference>
<sequence length="254" mass="28539">MKFRVLLLLLLALLPPAHAAKDAGEMPKGFVLLRDVAPAIRQDMRYFGNHNFLGRPVAGYQAPECILSIDAANALAGVQRDLEPWGLGLMVYDCYRPQRAVQDFVAWSKKTADQATKAEFYPRVDKKDFFKLGYVAEKSGHSRGSTVDVTIIPLNGPGPAAYAPGQALTPCTQPYDVRYKDGGLDMGTGFDCMDELSHPLSQGVPPLARANRMLLRQAMERHGFKPYDFEWWHFTLKNEPHPETYYDFPVNSFR</sequence>
<comment type="similarity">
    <text evidence="9 10">Belongs to the peptidase M15D family.</text>
</comment>
<dbReference type="EMBL" id="DSRP01000373">
    <property type="protein sequence ID" value="HGG92372.1"/>
    <property type="molecule type" value="Genomic_DNA"/>
</dbReference>
<gene>
    <name evidence="12" type="ORF">ENR59_05400</name>
</gene>
<accession>A0A7C4EJC9</accession>
<organism evidence="12">
    <name type="scientific">Fundidesulfovibrio putealis</name>
    <dbReference type="NCBI Taxonomy" id="270496"/>
    <lineage>
        <taxon>Bacteria</taxon>
        <taxon>Pseudomonadati</taxon>
        <taxon>Thermodesulfobacteriota</taxon>
        <taxon>Desulfovibrionia</taxon>
        <taxon>Desulfovibrionales</taxon>
        <taxon>Desulfovibrionaceae</taxon>
        <taxon>Fundidesulfovibrio</taxon>
    </lineage>
</organism>
<dbReference type="GO" id="GO:0071555">
    <property type="term" value="P:cell wall organization"/>
    <property type="evidence" value="ECO:0007669"/>
    <property type="project" value="UniProtKB-KW"/>
</dbReference>
<evidence type="ECO:0000256" key="6">
    <source>
        <dbReference type="ARBA" id="ARBA00022997"/>
    </source>
</evidence>
<dbReference type="HAMAP" id="MF_01924">
    <property type="entry name" value="A_A_dipeptidase"/>
    <property type="match status" value="1"/>
</dbReference>
<evidence type="ECO:0000256" key="11">
    <source>
        <dbReference type="SAM" id="SignalP"/>
    </source>
</evidence>
<protein>
    <recommendedName>
        <fullName evidence="9 10">D-alanyl-D-alanine dipeptidase</fullName>
        <shortName evidence="9 10">D-Ala-D-Ala dipeptidase</shortName>
        <ecNumber evidence="9 10">3.4.13.22</ecNumber>
    </recommendedName>
</protein>
<evidence type="ECO:0000256" key="1">
    <source>
        <dbReference type="ARBA" id="ARBA00001362"/>
    </source>
</evidence>
<evidence type="ECO:0000313" key="12">
    <source>
        <dbReference type="EMBL" id="HGG92372.1"/>
    </source>
</evidence>
<keyword evidence="3 9" id="KW-0479">Metal-binding</keyword>
<dbReference type="PIRSF" id="PIRSF026671">
    <property type="entry name" value="AA_dipeptidase"/>
    <property type="match status" value="1"/>
</dbReference>
<dbReference type="InterPro" id="IPR000755">
    <property type="entry name" value="A_A_dipeptidase"/>
</dbReference>
<keyword evidence="8 10" id="KW-0961">Cell wall biogenesis/degradation</keyword>
<evidence type="ECO:0000256" key="10">
    <source>
        <dbReference type="PIRNR" id="PIRNR026671"/>
    </source>
</evidence>
<feature type="chain" id="PRO_5027579601" description="D-alanyl-D-alanine dipeptidase" evidence="11">
    <location>
        <begin position="20"/>
        <end position="254"/>
    </location>
</feature>
<keyword evidence="2 9" id="KW-0645">Protease</keyword>
<dbReference type="GO" id="GO:0006508">
    <property type="term" value="P:proteolysis"/>
    <property type="evidence" value="ECO:0007669"/>
    <property type="project" value="UniProtKB-KW"/>
</dbReference>
<dbReference type="GO" id="GO:0008270">
    <property type="term" value="F:zinc ion binding"/>
    <property type="evidence" value="ECO:0007669"/>
    <property type="project" value="UniProtKB-UniRule"/>
</dbReference>
<comment type="caution">
    <text evidence="12">The sequence shown here is derived from an EMBL/GenBank/DDBJ whole genome shotgun (WGS) entry which is preliminary data.</text>
</comment>
<feature type="active site" description="Proton donor/acceptor" evidence="9">
    <location>
        <position position="230"/>
    </location>
</feature>
<name>A0A7C4EJC9_9BACT</name>
<dbReference type="CDD" id="cd14817">
    <property type="entry name" value="D-Ala-D-Ala_dipeptidase_VanX"/>
    <property type="match status" value="1"/>
</dbReference>
<reference evidence="12" key="1">
    <citation type="journal article" date="2020" name="mSystems">
        <title>Genome- and Community-Level Interaction Insights into Carbon Utilization and Element Cycling Functions of Hydrothermarchaeota in Hydrothermal Sediment.</title>
        <authorList>
            <person name="Zhou Z."/>
            <person name="Liu Y."/>
            <person name="Xu W."/>
            <person name="Pan J."/>
            <person name="Luo Z.H."/>
            <person name="Li M."/>
        </authorList>
    </citation>
    <scope>NUCLEOTIDE SEQUENCE [LARGE SCALE GENOMIC DNA]</scope>
    <source>
        <strain evidence="12">SpSt-413</strain>
    </source>
</reference>
<feature type="signal peptide" evidence="11">
    <location>
        <begin position="1"/>
        <end position="19"/>
    </location>
</feature>
<keyword evidence="5 9" id="KW-0862">Zinc</keyword>
<dbReference type="Gene3D" id="3.30.1380.10">
    <property type="match status" value="1"/>
</dbReference>
<feature type="site" description="Transition state stabilizer" evidence="9">
    <location>
        <position position="96"/>
    </location>
</feature>
<evidence type="ECO:0000256" key="4">
    <source>
        <dbReference type="ARBA" id="ARBA00022801"/>
    </source>
</evidence>
<evidence type="ECO:0000256" key="8">
    <source>
        <dbReference type="ARBA" id="ARBA00023316"/>
    </source>
</evidence>
<comment type="catalytic activity">
    <reaction evidence="1 9 10">
        <text>D-alanyl-D-alanine + H2O = 2 D-alanine</text>
        <dbReference type="Rhea" id="RHEA:20661"/>
        <dbReference type="ChEBI" id="CHEBI:15377"/>
        <dbReference type="ChEBI" id="CHEBI:57416"/>
        <dbReference type="ChEBI" id="CHEBI:57822"/>
        <dbReference type="EC" id="3.4.13.22"/>
    </reaction>
</comment>
<feature type="binding site" evidence="9">
    <location>
        <position position="148"/>
    </location>
    <ligand>
        <name>Zn(2+)</name>
        <dbReference type="ChEBI" id="CHEBI:29105"/>
        <note>catalytic</note>
    </ligand>
</feature>
<evidence type="ECO:0000256" key="3">
    <source>
        <dbReference type="ARBA" id="ARBA00022723"/>
    </source>
</evidence>
<dbReference type="GO" id="GO:0008237">
    <property type="term" value="F:metallopeptidase activity"/>
    <property type="evidence" value="ECO:0007669"/>
    <property type="project" value="UniProtKB-KW"/>
</dbReference>
<dbReference type="GO" id="GO:0160237">
    <property type="term" value="F:D-Ala-D-Ala dipeptidase activity"/>
    <property type="evidence" value="ECO:0007669"/>
    <property type="project" value="UniProtKB-EC"/>
</dbReference>
<proteinExistence type="inferred from homology"/>
<dbReference type="SUPFAM" id="SSF55166">
    <property type="entry name" value="Hedgehog/DD-peptidase"/>
    <property type="match status" value="1"/>
</dbReference>
<dbReference type="PANTHER" id="PTHR43126:SF1">
    <property type="entry name" value="D-ALANYL-D-ALANINE DIPEPTIDASE"/>
    <property type="match status" value="1"/>
</dbReference>
<comment type="function">
    <text evidence="9 10">Catalyzes hydrolysis of the D-alanyl-D-alanine dipeptide.</text>
</comment>
<dbReference type="InterPro" id="IPR009045">
    <property type="entry name" value="Zn_M74/Hedgehog-like"/>
</dbReference>
<evidence type="ECO:0000256" key="9">
    <source>
        <dbReference type="HAMAP-Rule" id="MF_01924"/>
    </source>
</evidence>
<keyword evidence="11" id="KW-0732">Signal</keyword>
<dbReference type="PANTHER" id="PTHR43126">
    <property type="entry name" value="D-ALANYL-D-ALANINE DIPEPTIDASE"/>
    <property type="match status" value="1"/>
</dbReference>
<evidence type="ECO:0000256" key="2">
    <source>
        <dbReference type="ARBA" id="ARBA00022670"/>
    </source>
</evidence>
<keyword evidence="6 9" id="KW-0224">Dipeptidase</keyword>
<dbReference type="EC" id="3.4.13.22" evidence="9 10"/>
<keyword evidence="7 9" id="KW-0482">Metalloprotease</keyword>